<evidence type="ECO:0000313" key="2">
    <source>
        <dbReference type="Proteomes" id="UP000831701"/>
    </source>
</evidence>
<name>A0ACB8X1T5_9TELE</name>
<dbReference type="Proteomes" id="UP000831701">
    <property type="component" value="Chromosome 4"/>
</dbReference>
<sequence>DQNDVEVKKQSTCVHALLSVRAMLRRVAVVGGGAAGLCAAKHILSRPGSFAPPVVFELSDSIGGTWCYDGRAGTDDNGRPIHSSMYRDLQTNLPKEVMMFPDFPFDPRLSSFLPHQEVQGYLESYCQSHHIRPHVRFNTTVEKVKPVVVTTEGEAARTTWEVTSSDSSGGQKTESFNSVFVCSGHYSDPYIPDIPGIEHFKGEVLHSHAYRCAEPFSGRSVVVLGAKASGLDISIELAKVGAQVTDNKRALLGRLQLLRTPDWRSAARRTEGKRKRCARKQKRGKRGGLLARLKANAGRPPIPSLFLSNVRSLDNKLDLLRLRLGASPTTCRTQPSRSTAGFSSVRTATSGRGKPAGADYAFYVNKDWCTNCTLVNSQLLRGDRAHDCKVPATLSAPSLQHKHPEAFYVVAGDFNHVNLTDTLPKFYQHVTIPTRGNNTLDRVYTNKRDAYRAVPHPHLGFSDHISIMLLPAYRPLLRHTPKQRTITVWPSDAVPALQDCFQRTDWQIFREAAVREGEVDLEDYTSAVLGYISKCTEDVTSTRTVTEYPNQKPWLNAEVRSLLKARDAAFSVLRERLVMAHIKDCVDVTVDPHQYAYRKNRSTEDAISSVVHTALTHLENKDSYVRLLFVDFTSAFNTIIPQTLVQKLTTLGLSFTLCNWVLDFLTDRPQSVRIHDFSSSSISLSTGSPQGCVLSPLLFTLLTLTHDCSAIHPSCLIVKFADDTAVVGRIANNDESDYRQEVEHLEGWCSRQNNLCINVKKTKEMIVDFRRGRHLPSPLYIGGTAVEVVSSFRYLGVHISDDLTWSKNTSCSMCGGERPVLLHHRVARQLLGGREEGSAEGGEGCTEDCGMQSTHHHGHLHFQMQETKQASCIMKDPTHTAHELFVPLPSGRRLRSIKSRTTRLRNSFFPEAVILSDLSHGRPRFTFPLPSGIKQSSPVVAVEDNGSFRFQDGSVGWAEVLLFCTGYNFRFPFLDGAELGLEIQDQLVSPLYRLMMPPAFPSLFFIGISKMICPFPNFNCQVQFALAVLDGSVILPSAVQMEDEVRREQQEKLERGVQQHHLLTMQQEQWEYCRTLARTANFPPLPPVVQSLYEEVWRQRQIHPENYRRLNYRLSSDTQWELIENLSIVSSSTQNNMKQYPALLSSSLVNFWISFLVHHTLFSVFYKETST</sequence>
<proteinExistence type="predicted"/>
<dbReference type="EMBL" id="CM041534">
    <property type="protein sequence ID" value="KAI3374040.1"/>
    <property type="molecule type" value="Genomic_DNA"/>
</dbReference>
<evidence type="ECO:0000313" key="1">
    <source>
        <dbReference type="EMBL" id="KAI3374040.1"/>
    </source>
</evidence>
<keyword evidence="2" id="KW-1185">Reference proteome</keyword>
<gene>
    <name evidence="1" type="ORF">L3Q82_022606</name>
</gene>
<organism evidence="1 2">
    <name type="scientific">Scortum barcoo</name>
    <name type="common">barcoo grunter</name>
    <dbReference type="NCBI Taxonomy" id="214431"/>
    <lineage>
        <taxon>Eukaryota</taxon>
        <taxon>Metazoa</taxon>
        <taxon>Chordata</taxon>
        <taxon>Craniata</taxon>
        <taxon>Vertebrata</taxon>
        <taxon>Euteleostomi</taxon>
        <taxon>Actinopterygii</taxon>
        <taxon>Neopterygii</taxon>
        <taxon>Teleostei</taxon>
        <taxon>Neoteleostei</taxon>
        <taxon>Acanthomorphata</taxon>
        <taxon>Eupercaria</taxon>
        <taxon>Centrarchiformes</taxon>
        <taxon>Terapontoidei</taxon>
        <taxon>Terapontidae</taxon>
        <taxon>Scortum</taxon>
    </lineage>
</organism>
<protein>
    <submittedName>
        <fullName evidence="1">Uncharacterized protein</fullName>
    </submittedName>
</protein>
<comment type="caution">
    <text evidence="1">The sequence shown here is derived from an EMBL/GenBank/DDBJ whole genome shotgun (WGS) entry which is preliminary data.</text>
</comment>
<feature type="non-terminal residue" evidence="1">
    <location>
        <position position="1"/>
    </location>
</feature>
<reference evidence="1" key="1">
    <citation type="submission" date="2022-04" db="EMBL/GenBank/DDBJ databases">
        <title>Jade perch genome.</title>
        <authorList>
            <person name="Chao B."/>
        </authorList>
    </citation>
    <scope>NUCLEOTIDE SEQUENCE</scope>
    <source>
        <strain evidence="1">CB-2022</strain>
    </source>
</reference>
<accession>A0ACB8X1T5</accession>